<sequence>MRVYTPAEAARLLKVSESWLRKKAAARVIPCTFFGKHLRFSEDDLAAIVRAGARGPVVAAPVTSRRSST</sequence>
<dbReference type="EMBL" id="BAAATD010000024">
    <property type="protein sequence ID" value="GAA2638147.1"/>
    <property type="molecule type" value="Genomic_DNA"/>
</dbReference>
<keyword evidence="3" id="KW-1185">Reference proteome</keyword>
<evidence type="ECO:0000259" key="1">
    <source>
        <dbReference type="Pfam" id="PF12728"/>
    </source>
</evidence>
<proteinExistence type="predicted"/>
<dbReference type="InterPro" id="IPR041657">
    <property type="entry name" value="HTH_17"/>
</dbReference>
<evidence type="ECO:0000313" key="2">
    <source>
        <dbReference type="EMBL" id="GAA2638147.1"/>
    </source>
</evidence>
<feature type="domain" description="Helix-turn-helix" evidence="1">
    <location>
        <begin position="3"/>
        <end position="50"/>
    </location>
</feature>
<dbReference type="Proteomes" id="UP001501509">
    <property type="component" value="Unassembled WGS sequence"/>
</dbReference>
<comment type="caution">
    <text evidence="2">The sequence shown here is derived from an EMBL/GenBank/DDBJ whole genome shotgun (WGS) entry which is preliminary data.</text>
</comment>
<dbReference type="NCBIfam" id="TIGR01764">
    <property type="entry name" value="excise"/>
    <property type="match status" value="1"/>
</dbReference>
<name>A0ABN3QY93_9ACTN</name>
<evidence type="ECO:0000313" key="3">
    <source>
        <dbReference type="Proteomes" id="UP001501509"/>
    </source>
</evidence>
<dbReference type="InterPro" id="IPR010093">
    <property type="entry name" value="SinI_DNA-bd"/>
</dbReference>
<dbReference type="Pfam" id="PF12728">
    <property type="entry name" value="HTH_17"/>
    <property type="match status" value="1"/>
</dbReference>
<accession>A0ABN3QY93</accession>
<reference evidence="2 3" key="1">
    <citation type="journal article" date="2019" name="Int. J. Syst. Evol. Microbiol.">
        <title>The Global Catalogue of Microorganisms (GCM) 10K type strain sequencing project: providing services to taxonomists for standard genome sequencing and annotation.</title>
        <authorList>
            <consortium name="The Broad Institute Genomics Platform"/>
            <consortium name="The Broad Institute Genome Sequencing Center for Infectious Disease"/>
            <person name="Wu L."/>
            <person name="Ma J."/>
        </authorList>
    </citation>
    <scope>NUCLEOTIDE SEQUENCE [LARGE SCALE GENOMIC DNA]</scope>
    <source>
        <strain evidence="2 3">JCM 6833</strain>
    </source>
</reference>
<gene>
    <name evidence="2" type="ORF">GCM10010411_92550</name>
</gene>
<protein>
    <recommendedName>
        <fullName evidence="1">Helix-turn-helix domain-containing protein</fullName>
    </recommendedName>
</protein>
<organism evidence="2 3">
    <name type="scientific">Actinomadura fulvescens</name>
    <dbReference type="NCBI Taxonomy" id="46160"/>
    <lineage>
        <taxon>Bacteria</taxon>
        <taxon>Bacillati</taxon>
        <taxon>Actinomycetota</taxon>
        <taxon>Actinomycetes</taxon>
        <taxon>Streptosporangiales</taxon>
        <taxon>Thermomonosporaceae</taxon>
        <taxon>Actinomadura</taxon>
    </lineage>
</organism>